<gene>
    <name evidence="2" type="ORF">JOE21_002176</name>
</gene>
<dbReference type="RefSeq" id="WP_309865716.1">
    <property type="nucleotide sequence ID" value="NZ_JAVDQG010000004.1"/>
</dbReference>
<keyword evidence="1" id="KW-0812">Transmembrane</keyword>
<keyword evidence="1" id="KW-0472">Membrane</keyword>
<evidence type="ECO:0000313" key="2">
    <source>
        <dbReference type="EMBL" id="MDR6226170.1"/>
    </source>
</evidence>
<keyword evidence="3" id="KW-1185">Reference proteome</keyword>
<protein>
    <submittedName>
        <fullName evidence="2">Membrane protein</fullName>
    </submittedName>
</protein>
<proteinExistence type="predicted"/>
<dbReference type="Proteomes" id="UP001185012">
    <property type="component" value="Unassembled WGS sequence"/>
</dbReference>
<feature type="transmembrane region" description="Helical" evidence="1">
    <location>
        <begin position="54"/>
        <end position="74"/>
    </location>
</feature>
<reference evidence="2 3" key="1">
    <citation type="submission" date="2023-07" db="EMBL/GenBank/DDBJ databases">
        <title>Genomic Encyclopedia of Type Strains, Phase IV (KMG-IV): sequencing the most valuable type-strain genomes for metagenomic binning, comparative biology and taxonomic classification.</title>
        <authorList>
            <person name="Goeker M."/>
        </authorList>
    </citation>
    <scope>NUCLEOTIDE SEQUENCE [LARGE SCALE GENOMIC DNA]</scope>
    <source>
        <strain evidence="2 3">DSM 45903</strain>
    </source>
</reference>
<organism evidence="2 3">
    <name type="scientific">Desmospora profundinema</name>
    <dbReference type="NCBI Taxonomy" id="1571184"/>
    <lineage>
        <taxon>Bacteria</taxon>
        <taxon>Bacillati</taxon>
        <taxon>Bacillota</taxon>
        <taxon>Bacilli</taxon>
        <taxon>Bacillales</taxon>
        <taxon>Thermoactinomycetaceae</taxon>
        <taxon>Desmospora</taxon>
    </lineage>
</organism>
<sequence length="87" mass="10428">MHIEAGTILVDFPLYSLLAGMIFQIWPKRLWVGPLLVFLFQTYMVYYFQDLEWFMWVGINTILSFLGAFMVYGIQQLMKRIKKRDPK</sequence>
<name>A0ABU1IN08_9BACL</name>
<evidence type="ECO:0000256" key="1">
    <source>
        <dbReference type="SAM" id="Phobius"/>
    </source>
</evidence>
<comment type="caution">
    <text evidence="2">The sequence shown here is derived from an EMBL/GenBank/DDBJ whole genome shotgun (WGS) entry which is preliminary data.</text>
</comment>
<accession>A0ABU1IN08</accession>
<feature type="transmembrane region" description="Helical" evidence="1">
    <location>
        <begin position="6"/>
        <end position="23"/>
    </location>
</feature>
<keyword evidence="1" id="KW-1133">Transmembrane helix</keyword>
<evidence type="ECO:0000313" key="3">
    <source>
        <dbReference type="Proteomes" id="UP001185012"/>
    </source>
</evidence>
<dbReference type="EMBL" id="JAVDQG010000004">
    <property type="protein sequence ID" value="MDR6226170.1"/>
    <property type="molecule type" value="Genomic_DNA"/>
</dbReference>